<protein>
    <submittedName>
        <fullName evidence="2">3277_t:CDS:1</fullName>
    </submittedName>
</protein>
<feature type="non-terminal residue" evidence="2">
    <location>
        <position position="1"/>
    </location>
</feature>
<evidence type="ECO:0000256" key="1">
    <source>
        <dbReference type="SAM" id="MobiDB-lite"/>
    </source>
</evidence>
<organism evidence="2 3">
    <name type="scientific">Racocetra fulgida</name>
    <dbReference type="NCBI Taxonomy" id="60492"/>
    <lineage>
        <taxon>Eukaryota</taxon>
        <taxon>Fungi</taxon>
        <taxon>Fungi incertae sedis</taxon>
        <taxon>Mucoromycota</taxon>
        <taxon>Glomeromycotina</taxon>
        <taxon>Glomeromycetes</taxon>
        <taxon>Diversisporales</taxon>
        <taxon>Gigasporaceae</taxon>
        <taxon>Racocetra</taxon>
    </lineage>
</organism>
<dbReference type="AlphaFoldDB" id="A0A9N9I543"/>
<keyword evidence="3" id="KW-1185">Reference proteome</keyword>
<name>A0A9N9I543_9GLOM</name>
<sequence length="117" mass="13813">TQEICNEINRIRETSKTENERETFQTENERNERAILDLSDEVNEIHEADIFQIDQKQASEDRSLNSIFDEIASKIDICKGTVRNFYKRKTKNPQQKTKDEIRKWVNEEGGNHSNLNN</sequence>
<dbReference type="OrthoDB" id="2436985at2759"/>
<gene>
    <name evidence="2" type="ORF">RFULGI_LOCUS11377</name>
</gene>
<comment type="caution">
    <text evidence="2">The sequence shown here is derived from an EMBL/GenBank/DDBJ whole genome shotgun (WGS) entry which is preliminary data.</text>
</comment>
<dbReference type="Proteomes" id="UP000789396">
    <property type="component" value="Unassembled WGS sequence"/>
</dbReference>
<accession>A0A9N9I543</accession>
<feature type="compositionally biased region" description="Basic and acidic residues" evidence="1">
    <location>
        <begin position="96"/>
        <end position="110"/>
    </location>
</feature>
<evidence type="ECO:0000313" key="2">
    <source>
        <dbReference type="EMBL" id="CAG8719838.1"/>
    </source>
</evidence>
<proteinExistence type="predicted"/>
<feature type="region of interest" description="Disordered" evidence="1">
    <location>
        <begin position="89"/>
        <end position="117"/>
    </location>
</feature>
<dbReference type="EMBL" id="CAJVPZ010024669">
    <property type="protein sequence ID" value="CAG8719838.1"/>
    <property type="molecule type" value="Genomic_DNA"/>
</dbReference>
<feature type="non-terminal residue" evidence="2">
    <location>
        <position position="117"/>
    </location>
</feature>
<reference evidence="2" key="1">
    <citation type="submission" date="2021-06" db="EMBL/GenBank/DDBJ databases">
        <authorList>
            <person name="Kallberg Y."/>
            <person name="Tangrot J."/>
            <person name="Rosling A."/>
        </authorList>
    </citation>
    <scope>NUCLEOTIDE SEQUENCE</scope>
    <source>
        <strain evidence="2">IN212</strain>
    </source>
</reference>
<evidence type="ECO:0000313" key="3">
    <source>
        <dbReference type="Proteomes" id="UP000789396"/>
    </source>
</evidence>